<dbReference type="Pfam" id="PF04186">
    <property type="entry name" value="FxsA"/>
    <property type="match status" value="1"/>
</dbReference>
<dbReference type="PANTHER" id="PTHR35335">
    <property type="entry name" value="UPF0716 PROTEIN FXSA"/>
    <property type="match status" value="1"/>
</dbReference>
<evidence type="ECO:0000256" key="2">
    <source>
        <dbReference type="SAM" id="Phobius"/>
    </source>
</evidence>
<dbReference type="EMBL" id="JAVDYG010000001">
    <property type="protein sequence ID" value="MDR7364369.1"/>
    <property type="molecule type" value="Genomic_DNA"/>
</dbReference>
<keyword evidence="2" id="KW-0812">Transmembrane</keyword>
<dbReference type="Proteomes" id="UP001183648">
    <property type="component" value="Unassembled WGS sequence"/>
</dbReference>
<name>A0ABU2C159_9ACTN</name>
<feature type="transmembrane region" description="Helical" evidence="2">
    <location>
        <begin position="81"/>
        <end position="108"/>
    </location>
</feature>
<proteinExistence type="predicted"/>
<accession>A0ABU2C159</accession>
<feature type="transmembrane region" description="Helical" evidence="2">
    <location>
        <begin position="7"/>
        <end position="28"/>
    </location>
</feature>
<keyword evidence="4" id="KW-1185">Reference proteome</keyword>
<reference evidence="3 4" key="1">
    <citation type="submission" date="2023-07" db="EMBL/GenBank/DDBJ databases">
        <title>Sequencing the genomes of 1000 actinobacteria strains.</title>
        <authorList>
            <person name="Klenk H.-P."/>
        </authorList>
    </citation>
    <scope>NUCLEOTIDE SEQUENCE [LARGE SCALE GENOMIC DNA]</scope>
    <source>
        <strain evidence="3 4">DSM 19426</strain>
    </source>
</reference>
<feature type="compositionally biased region" description="Basic and acidic residues" evidence="1">
    <location>
        <begin position="139"/>
        <end position="164"/>
    </location>
</feature>
<evidence type="ECO:0000313" key="4">
    <source>
        <dbReference type="Proteomes" id="UP001183648"/>
    </source>
</evidence>
<dbReference type="PANTHER" id="PTHR35335:SF1">
    <property type="entry name" value="UPF0716 PROTEIN FXSA"/>
    <property type="match status" value="1"/>
</dbReference>
<evidence type="ECO:0000256" key="1">
    <source>
        <dbReference type="SAM" id="MobiDB-lite"/>
    </source>
</evidence>
<keyword evidence="2" id="KW-0472">Membrane</keyword>
<dbReference type="NCBIfam" id="NF008528">
    <property type="entry name" value="PRK11463.1-2"/>
    <property type="match status" value="1"/>
</dbReference>
<keyword evidence="2" id="KW-1133">Transmembrane helix</keyword>
<feature type="region of interest" description="Disordered" evidence="1">
    <location>
        <begin position="134"/>
        <end position="164"/>
    </location>
</feature>
<gene>
    <name evidence="3" type="ORF">J2S63_003922</name>
</gene>
<dbReference type="InterPro" id="IPR007313">
    <property type="entry name" value="FxsA"/>
</dbReference>
<evidence type="ECO:0000313" key="3">
    <source>
        <dbReference type="EMBL" id="MDR7364369.1"/>
    </source>
</evidence>
<comment type="caution">
    <text evidence="3">The sequence shown here is derived from an EMBL/GenBank/DDBJ whole genome shotgun (WGS) entry which is preliminary data.</text>
</comment>
<protein>
    <submittedName>
        <fullName evidence="3">UPF0716 protein FxsA</fullName>
    </submittedName>
</protein>
<organism evidence="3 4">
    <name type="scientific">Nocardioides marmoribigeumensis</name>
    <dbReference type="NCBI Taxonomy" id="433649"/>
    <lineage>
        <taxon>Bacteria</taxon>
        <taxon>Bacillati</taxon>
        <taxon>Actinomycetota</taxon>
        <taxon>Actinomycetes</taxon>
        <taxon>Propionibacteriales</taxon>
        <taxon>Nocardioidaceae</taxon>
        <taxon>Nocardioides</taxon>
    </lineage>
</organism>
<sequence length="164" mass="18099">MRRRIPWWVLAALFVVVPLAELSLLIQLGQVVGPWWTILILIADGALGSWLMKREGARAWRALSEALQSGRMPSRELADAALVLVGGVLLITPGFLSDVLGLFCILPVTRPLARRVLARMVARRLTVSVAGTQRPSYADAHDPQDPRTQRRPGDHEVVRGDVVE</sequence>
<feature type="transmembrane region" description="Helical" evidence="2">
    <location>
        <begin position="34"/>
        <end position="52"/>
    </location>
</feature>
<dbReference type="RefSeq" id="WP_310305964.1">
    <property type="nucleotide sequence ID" value="NZ_BAAAPS010000005.1"/>
</dbReference>